<evidence type="ECO:0000313" key="2">
    <source>
        <dbReference type="Proteomes" id="UP000325211"/>
    </source>
</evidence>
<dbReference type="OrthoDB" id="4335951at2"/>
<name>A0A5P2CYS1_STRVZ</name>
<dbReference type="EMBL" id="CP029190">
    <property type="protein sequence ID" value="QES47430.1"/>
    <property type="molecule type" value="Genomic_DNA"/>
</dbReference>
<dbReference type="Proteomes" id="UP000325211">
    <property type="component" value="Chromosome"/>
</dbReference>
<dbReference type="RefSeq" id="WP_150206539.1">
    <property type="nucleotide sequence ID" value="NZ_CP029190.1"/>
</dbReference>
<accession>A0A5P2CYS1</accession>
<dbReference type="AlphaFoldDB" id="A0A5P2CYS1"/>
<organism evidence="1 2">
    <name type="scientific">Streptomyces venezuelae</name>
    <dbReference type="NCBI Taxonomy" id="54571"/>
    <lineage>
        <taxon>Bacteria</taxon>
        <taxon>Bacillati</taxon>
        <taxon>Actinomycetota</taxon>
        <taxon>Actinomycetes</taxon>
        <taxon>Kitasatosporales</taxon>
        <taxon>Streptomycetaceae</taxon>
        <taxon>Streptomyces</taxon>
    </lineage>
</organism>
<gene>
    <name evidence="1" type="ORF">DEJ50_05915</name>
</gene>
<reference evidence="1 2" key="1">
    <citation type="submission" date="2018-05" db="EMBL/GenBank/DDBJ databases">
        <title>Streptomyces venezuelae.</title>
        <authorList>
            <person name="Kim W."/>
            <person name="Lee N."/>
            <person name="Cho B.-K."/>
        </authorList>
    </citation>
    <scope>NUCLEOTIDE SEQUENCE [LARGE SCALE GENOMIC DNA]</scope>
    <source>
        <strain evidence="1 2">ATCC 21782</strain>
    </source>
</reference>
<dbReference type="PROSITE" id="PS51257">
    <property type="entry name" value="PROKAR_LIPOPROTEIN"/>
    <property type="match status" value="1"/>
</dbReference>
<evidence type="ECO:0008006" key="3">
    <source>
        <dbReference type="Google" id="ProtNLM"/>
    </source>
</evidence>
<sequence length="177" mass="18504">MNRRLRPRRGGRPVAAAGAAALLALLLSGCGIEPTWVIESGQAASVSVGDPNGTAMIYLVDPAGRLAPVPRHRYPPYSAPELVRLLMNGPEEADTAAGLTTELPSGPEKDLFHATAFTNRSDGVLEVRVGFPVARLSPLARRQVLCTVAFATPGRGSSELVLTGPDGSLPAERCGLN</sequence>
<evidence type="ECO:0000313" key="1">
    <source>
        <dbReference type="EMBL" id="QES47430.1"/>
    </source>
</evidence>
<proteinExistence type="predicted"/>
<protein>
    <recommendedName>
        <fullName evidence="3">GerMN domain-containing protein</fullName>
    </recommendedName>
</protein>